<dbReference type="Pfam" id="PF00797">
    <property type="entry name" value="Acetyltransf_2"/>
    <property type="match status" value="1"/>
</dbReference>
<evidence type="ECO:0000313" key="4">
    <source>
        <dbReference type="Proteomes" id="UP000239203"/>
    </source>
</evidence>
<sequence length="272" mass="30440">MDEWQSDRLDLDAYLERIGVTGDLPVSPATLTRVNRAHALSLPFENLDVVLGRGVDVDLDAIQAKLVRGGRGGYCYEQNLLYGAAVERLGFTVTRLIARTDLDAPRPRPRTHMTLLVHLDGGTYLTDVGFGNDGPTEPVPLVDGAEVVQSGTRYRVTREPAPGRWLLARHRVDHWFPLYRFTDEPHHQVDVVVANHFISTHPRSPFVGRVYLGRITDDWRLNLNDRVLTLVRPDGAEERSEVTDAEVPALLRERFGLRLSAEDTAKIVAALP</sequence>
<gene>
    <name evidence="3" type="ORF">CLV40_101189</name>
</gene>
<dbReference type="PANTHER" id="PTHR11786:SF0">
    <property type="entry name" value="ARYLAMINE N-ACETYLTRANSFERASE 4-RELATED"/>
    <property type="match status" value="1"/>
</dbReference>
<dbReference type="InterPro" id="IPR001447">
    <property type="entry name" value="Arylamine_N-AcTrfase"/>
</dbReference>
<evidence type="ECO:0000313" key="3">
    <source>
        <dbReference type="EMBL" id="PPK71003.1"/>
    </source>
</evidence>
<accession>A0A2S6H0K6</accession>
<evidence type="ECO:0000256" key="2">
    <source>
        <dbReference type="RuleBase" id="RU003452"/>
    </source>
</evidence>
<name>A0A2S6H0K6_9PSEU</name>
<dbReference type="Proteomes" id="UP000239203">
    <property type="component" value="Unassembled WGS sequence"/>
</dbReference>
<keyword evidence="4" id="KW-1185">Reference proteome</keyword>
<dbReference type="RefSeq" id="WP_181043250.1">
    <property type="nucleotide sequence ID" value="NZ_CP154825.1"/>
</dbReference>
<dbReference type="PANTHER" id="PTHR11786">
    <property type="entry name" value="N-HYDROXYARYLAMINE O-ACETYLTRANSFERASE"/>
    <property type="match status" value="1"/>
</dbReference>
<dbReference type="Gene3D" id="2.40.128.150">
    <property type="entry name" value="Cysteine proteinases"/>
    <property type="match status" value="1"/>
</dbReference>
<proteinExistence type="inferred from homology"/>
<dbReference type="EMBL" id="PTIX01000001">
    <property type="protein sequence ID" value="PPK71003.1"/>
    <property type="molecule type" value="Genomic_DNA"/>
</dbReference>
<reference evidence="3 4" key="1">
    <citation type="submission" date="2018-02" db="EMBL/GenBank/DDBJ databases">
        <title>Genomic Encyclopedia of Archaeal and Bacterial Type Strains, Phase II (KMG-II): from individual species to whole genera.</title>
        <authorList>
            <person name="Goeker M."/>
        </authorList>
    </citation>
    <scope>NUCLEOTIDE SEQUENCE [LARGE SCALE GENOMIC DNA]</scope>
    <source>
        <strain evidence="3 4">YU 961-1</strain>
    </source>
</reference>
<dbReference type="AlphaFoldDB" id="A0A2S6H0K6"/>
<dbReference type="PRINTS" id="PR01543">
    <property type="entry name" value="ANATRNSFRASE"/>
</dbReference>
<comment type="similarity">
    <text evidence="1 2">Belongs to the arylamine N-acetyltransferase family.</text>
</comment>
<comment type="caution">
    <text evidence="3">The sequence shown here is derived from an EMBL/GenBank/DDBJ whole genome shotgun (WGS) entry which is preliminary data.</text>
</comment>
<dbReference type="SUPFAM" id="SSF54001">
    <property type="entry name" value="Cysteine proteinases"/>
    <property type="match status" value="1"/>
</dbReference>
<protein>
    <submittedName>
        <fullName evidence="3">N-hydroxyarylamine O-acetyltransferase</fullName>
    </submittedName>
</protein>
<dbReference type="InterPro" id="IPR038765">
    <property type="entry name" value="Papain-like_cys_pep_sf"/>
</dbReference>
<keyword evidence="3" id="KW-0808">Transferase</keyword>
<organism evidence="3 4">
    <name type="scientific">Actinokineospora auranticolor</name>
    <dbReference type="NCBI Taxonomy" id="155976"/>
    <lineage>
        <taxon>Bacteria</taxon>
        <taxon>Bacillati</taxon>
        <taxon>Actinomycetota</taxon>
        <taxon>Actinomycetes</taxon>
        <taxon>Pseudonocardiales</taxon>
        <taxon>Pseudonocardiaceae</taxon>
        <taxon>Actinokineospora</taxon>
    </lineage>
</organism>
<dbReference type="GO" id="GO:0016407">
    <property type="term" value="F:acetyltransferase activity"/>
    <property type="evidence" value="ECO:0007669"/>
    <property type="project" value="InterPro"/>
</dbReference>
<evidence type="ECO:0000256" key="1">
    <source>
        <dbReference type="ARBA" id="ARBA00006547"/>
    </source>
</evidence>
<dbReference type="Gene3D" id="3.30.2140.10">
    <property type="entry name" value="Arylamine N-acetyltransferase"/>
    <property type="match status" value="1"/>
</dbReference>